<accession>A0A1S3DQY1</accession>
<keyword evidence="2" id="KW-1185">Reference proteome</keyword>
<reference evidence="3" key="1">
    <citation type="submission" date="2025-08" db="UniProtKB">
        <authorList>
            <consortium name="RefSeq"/>
        </authorList>
    </citation>
    <scope>IDENTIFICATION</scope>
</reference>
<feature type="compositionally biased region" description="Polar residues" evidence="1">
    <location>
        <begin position="132"/>
        <end position="150"/>
    </location>
</feature>
<evidence type="ECO:0000256" key="1">
    <source>
        <dbReference type="SAM" id="MobiDB-lite"/>
    </source>
</evidence>
<feature type="compositionally biased region" description="Polar residues" evidence="1">
    <location>
        <begin position="157"/>
        <end position="177"/>
    </location>
</feature>
<evidence type="ECO:0000313" key="2">
    <source>
        <dbReference type="Proteomes" id="UP000079169"/>
    </source>
</evidence>
<evidence type="ECO:0000313" key="3">
    <source>
        <dbReference type="RefSeq" id="XP_008486146.1"/>
    </source>
</evidence>
<proteinExistence type="predicted"/>
<gene>
    <name evidence="3" type="primary">LOC103522832</name>
</gene>
<feature type="compositionally biased region" description="Polar residues" evidence="1">
    <location>
        <begin position="16"/>
        <end position="28"/>
    </location>
</feature>
<dbReference type="RefSeq" id="XP_008486146.1">
    <property type="nucleotide sequence ID" value="XM_008487924.3"/>
</dbReference>
<feature type="region of interest" description="Disordered" evidence="1">
    <location>
        <begin position="1"/>
        <end position="30"/>
    </location>
</feature>
<sequence length="245" mass="27810">MGNLDQEPTREFVFSPNLSQLPHPTRSPQEGALFLFPHKHIGNQSEADASDPAQHFHSYPAMNSSPYDDTGWKPSDFAARRSYLPENYRYHDNYTYSPSWSHRPQTPVRSPGLSSFHNRGFQLPSDFCSTSYSPGYPSNQRPSNYSTSYSPGFPLNQRPSDYDSTNYSPRFVSNQQPPDYGTSYRFGSQDSEQMSLVSSANSGLRGDSQPRDGYRMRPNGLVSVITISDDEDESPPMKFYPRKLF</sequence>
<dbReference type="KEGG" id="dci:103522832"/>
<feature type="region of interest" description="Disordered" evidence="1">
    <location>
        <begin position="132"/>
        <end position="217"/>
    </location>
</feature>
<dbReference type="Proteomes" id="UP000079169">
    <property type="component" value="Unplaced"/>
</dbReference>
<organism evidence="2 3">
    <name type="scientific">Diaphorina citri</name>
    <name type="common">Asian citrus psyllid</name>
    <dbReference type="NCBI Taxonomy" id="121845"/>
    <lineage>
        <taxon>Eukaryota</taxon>
        <taxon>Metazoa</taxon>
        <taxon>Ecdysozoa</taxon>
        <taxon>Arthropoda</taxon>
        <taxon>Hexapoda</taxon>
        <taxon>Insecta</taxon>
        <taxon>Pterygota</taxon>
        <taxon>Neoptera</taxon>
        <taxon>Paraneoptera</taxon>
        <taxon>Hemiptera</taxon>
        <taxon>Sternorrhyncha</taxon>
        <taxon>Psylloidea</taxon>
        <taxon>Psyllidae</taxon>
        <taxon>Diaphorininae</taxon>
        <taxon>Diaphorina</taxon>
    </lineage>
</organism>
<dbReference type="AlphaFoldDB" id="A0A1S3DQY1"/>
<dbReference type="GeneID" id="103522832"/>
<name>A0A1S3DQY1_DIACI</name>
<protein>
    <submittedName>
        <fullName evidence="3">Uncharacterized protein LOC103522832</fullName>
    </submittedName>
</protein>
<feature type="region of interest" description="Disordered" evidence="1">
    <location>
        <begin position="95"/>
        <end position="116"/>
    </location>
</feature>
<dbReference type="PaxDb" id="121845-A0A1S3DQY1"/>
<feature type="compositionally biased region" description="Polar residues" evidence="1">
    <location>
        <begin position="185"/>
        <end position="202"/>
    </location>
</feature>